<feature type="transmembrane region" description="Helical" evidence="1">
    <location>
        <begin position="283"/>
        <end position="303"/>
    </location>
</feature>
<feature type="transmembrane region" description="Helical" evidence="1">
    <location>
        <begin position="429"/>
        <end position="449"/>
    </location>
</feature>
<keyword evidence="1" id="KW-1133">Transmembrane helix</keyword>
<feature type="transmembrane region" description="Helical" evidence="1">
    <location>
        <begin position="403"/>
        <end position="423"/>
    </location>
</feature>
<evidence type="ECO:0000313" key="2">
    <source>
        <dbReference type="EMBL" id="MCT2557787.1"/>
    </source>
</evidence>
<feature type="transmembrane region" description="Helical" evidence="1">
    <location>
        <begin position="259"/>
        <end position="276"/>
    </location>
</feature>
<gene>
    <name evidence="2" type="ORF">N0B51_02200</name>
</gene>
<keyword evidence="3" id="KW-1185">Reference proteome</keyword>
<feature type="transmembrane region" description="Helical" evidence="1">
    <location>
        <begin position="75"/>
        <end position="94"/>
    </location>
</feature>
<feature type="transmembrane region" description="Helical" evidence="1">
    <location>
        <begin position="212"/>
        <end position="229"/>
    </location>
</feature>
<comment type="caution">
    <text evidence="2">The sequence shown here is derived from an EMBL/GenBank/DDBJ whole genome shotgun (WGS) entry which is preliminary data.</text>
</comment>
<name>A0A9X2VYQ7_9SPHN</name>
<keyword evidence="1" id="KW-0812">Transmembrane</keyword>
<dbReference type="AlphaFoldDB" id="A0A9X2VYQ7"/>
<organism evidence="2 3">
    <name type="scientific">Tsuneonella litorea</name>
    <dbReference type="NCBI Taxonomy" id="2976475"/>
    <lineage>
        <taxon>Bacteria</taxon>
        <taxon>Pseudomonadati</taxon>
        <taxon>Pseudomonadota</taxon>
        <taxon>Alphaproteobacteria</taxon>
        <taxon>Sphingomonadales</taxon>
        <taxon>Erythrobacteraceae</taxon>
        <taxon>Tsuneonella</taxon>
    </lineage>
</organism>
<sequence length="478" mass="52087">MASSPHLASRSGTAQGSARSVVSLTTVLLFASGAAAQVWLYASILPLLFILLISGPILLFLLVRGDGLAAEFSIFTRMLAVGTFAAAISAYYAIVLFDPYQIASDASSFYELSSQAGPARSIQDLQTITEGAGAVVLWSQFYDLASILGFPRLPYIGISMNVLMVAMGSVSCLRSARALYGDDKYRFRRLELFFSFSGILWLFAGIHIRDSVIFLAVAVLTHVWVSYLSRLEKSKLLPALIVTGILMPALQLLRNEFFYVPLLVSGMGLFALNFSRGRGDRRFIMLLSMLLGVALLIVGVVVFGSQIEQLFLLGRETYGTLSLEEARSGSLGVSLIIDQILPVRLALGIPYLLYFPIPFWVGFYDTSAVQLFKSVNALSFYVVSGFALAGIVRIALSRQLRSPAFVFVSLTPLVLAAAIALTSLETRHLGAFVSFFFLVGLVPDLRNLADLRLTRLALIAVVATLALVHLAWFALRYA</sequence>
<reference evidence="2" key="1">
    <citation type="submission" date="2022-09" db="EMBL/GenBank/DDBJ databases">
        <title>The genome sequence of Tsuneonella sp. YG55.</title>
        <authorList>
            <person name="Liu Y."/>
        </authorList>
    </citation>
    <scope>NUCLEOTIDE SEQUENCE</scope>
    <source>
        <strain evidence="2">YG55</strain>
    </source>
</reference>
<evidence type="ECO:0000313" key="3">
    <source>
        <dbReference type="Proteomes" id="UP001142648"/>
    </source>
</evidence>
<feature type="transmembrane region" description="Helical" evidence="1">
    <location>
        <begin position="378"/>
        <end position="396"/>
    </location>
</feature>
<protein>
    <submittedName>
        <fullName evidence="2">Uncharacterized protein</fullName>
    </submittedName>
</protein>
<dbReference type="RefSeq" id="WP_259960545.1">
    <property type="nucleotide sequence ID" value="NZ_JAOAMV010000001.1"/>
</dbReference>
<proteinExistence type="predicted"/>
<feature type="transmembrane region" description="Helical" evidence="1">
    <location>
        <begin position="187"/>
        <end position="206"/>
    </location>
</feature>
<feature type="transmembrane region" description="Helical" evidence="1">
    <location>
        <begin position="45"/>
        <end position="63"/>
    </location>
</feature>
<dbReference type="EMBL" id="JAOAMV010000001">
    <property type="protein sequence ID" value="MCT2557787.1"/>
    <property type="molecule type" value="Genomic_DNA"/>
</dbReference>
<feature type="transmembrane region" description="Helical" evidence="1">
    <location>
        <begin position="153"/>
        <end position="175"/>
    </location>
</feature>
<dbReference type="Proteomes" id="UP001142648">
    <property type="component" value="Unassembled WGS sequence"/>
</dbReference>
<feature type="transmembrane region" description="Helical" evidence="1">
    <location>
        <begin position="236"/>
        <end position="253"/>
    </location>
</feature>
<keyword evidence="1" id="KW-0472">Membrane</keyword>
<accession>A0A9X2VYQ7</accession>
<feature type="transmembrane region" description="Helical" evidence="1">
    <location>
        <begin position="456"/>
        <end position="475"/>
    </location>
</feature>
<evidence type="ECO:0000256" key="1">
    <source>
        <dbReference type="SAM" id="Phobius"/>
    </source>
</evidence>
<feature type="transmembrane region" description="Helical" evidence="1">
    <location>
        <begin position="21"/>
        <end position="39"/>
    </location>
</feature>